<evidence type="ECO:0000256" key="1">
    <source>
        <dbReference type="SAM" id="MobiDB-lite"/>
    </source>
</evidence>
<accession>A0AA39PPZ3</accession>
<feature type="region of interest" description="Disordered" evidence="1">
    <location>
        <begin position="1"/>
        <end position="26"/>
    </location>
</feature>
<evidence type="ECO:0000313" key="2">
    <source>
        <dbReference type="EMBL" id="KAK0488362.1"/>
    </source>
</evidence>
<evidence type="ECO:0000313" key="3">
    <source>
        <dbReference type="Proteomes" id="UP001175228"/>
    </source>
</evidence>
<comment type="caution">
    <text evidence="2">The sequence shown here is derived from an EMBL/GenBank/DDBJ whole genome shotgun (WGS) entry which is preliminary data.</text>
</comment>
<protein>
    <submittedName>
        <fullName evidence="2">Uncharacterized protein</fullName>
    </submittedName>
</protein>
<gene>
    <name evidence="2" type="ORF">EDD18DRAFT_1359617</name>
</gene>
<proteinExistence type="predicted"/>
<reference evidence="2" key="1">
    <citation type="submission" date="2023-06" db="EMBL/GenBank/DDBJ databases">
        <authorList>
            <consortium name="Lawrence Berkeley National Laboratory"/>
            <person name="Ahrendt S."/>
            <person name="Sahu N."/>
            <person name="Indic B."/>
            <person name="Wong-Bajracharya J."/>
            <person name="Merenyi Z."/>
            <person name="Ke H.-M."/>
            <person name="Monk M."/>
            <person name="Kocsube S."/>
            <person name="Drula E."/>
            <person name="Lipzen A."/>
            <person name="Balint B."/>
            <person name="Henrissat B."/>
            <person name="Andreopoulos B."/>
            <person name="Martin F.M."/>
            <person name="Harder C.B."/>
            <person name="Rigling D."/>
            <person name="Ford K.L."/>
            <person name="Foster G.D."/>
            <person name="Pangilinan J."/>
            <person name="Papanicolaou A."/>
            <person name="Barry K."/>
            <person name="LaButti K."/>
            <person name="Viragh M."/>
            <person name="Koriabine M."/>
            <person name="Yan M."/>
            <person name="Riley R."/>
            <person name="Champramary S."/>
            <person name="Plett K.L."/>
            <person name="Tsai I.J."/>
            <person name="Slot J."/>
            <person name="Sipos G."/>
            <person name="Plett J."/>
            <person name="Nagy L.G."/>
            <person name="Grigoriev I.V."/>
        </authorList>
    </citation>
    <scope>NUCLEOTIDE SEQUENCE</scope>
    <source>
        <strain evidence="2">HWK02</strain>
    </source>
</reference>
<organism evidence="2 3">
    <name type="scientific">Armillaria luteobubalina</name>
    <dbReference type="NCBI Taxonomy" id="153913"/>
    <lineage>
        <taxon>Eukaryota</taxon>
        <taxon>Fungi</taxon>
        <taxon>Dikarya</taxon>
        <taxon>Basidiomycota</taxon>
        <taxon>Agaricomycotina</taxon>
        <taxon>Agaricomycetes</taxon>
        <taxon>Agaricomycetidae</taxon>
        <taxon>Agaricales</taxon>
        <taxon>Marasmiineae</taxon>
        <taxon>Physalacriaceae</taxon>
        <taxon>Armillaria</taxon>
    </lineage>
</organism>
<keyword evidence="3" id="KW-1185">Reference proteome</keyword>
<dbReference type="Proteomes" id="UP001175228">
    <property type="component" value="Unassembled WGS sequence"/>
</dbReference>
<dbReference type="EMBL" id="JAUEPU010000039">
    <property type="protein sequence ID" value="KAK0488362.1"/>
    <property type="molecule type" value="Genomic_DNA"/>
</dbReference>
<dbReference type="AlphaFoldDB" id="A0AA39PPZ3"/>
<sequence>MSESVLQTYFPNLQPSPQTKPLPSDSSVYQDPLALLVLPVDPADVADIGAQKVTRFRPTSVPLFMFTGHPYLQERKDRIIQIHKLGRNQRHANGPQIDTTSISVQVEDLLSDLGLQLELGESTS</sequence>
<name>A0AA39PPZ3_9AGAR</name>